<dbReference type="PROSITE" id="PS50302">
    <property type="entry name" value="PUM"/>
    <property type="match status" value="5"/>
</dbReference>
<dbReference type="Proteomes" id="UP001439008">
    <property type="component" value="Unassembled WGS sequence"/>
</dbReference>
<feature type="repeat" description="Pumilio" evidence="2">
    <location>
        <begin position="234"/>
        <end position="272"/>
    </location>
</feature>
<feature type="repeat" description="Pumilio" evidence="2">
    <location>
        <begin position="167"/>
        <end position="202"/>
    </location>
</feature>
<feature type="repeat" description="Pumilio" evidence="2">
    <location>
        <begin position="128"/>
        <end position="166"/>
    </location>
</feature>
<dbReference type="PANTHER" id="PTHR12537:SF12">
    <property type="entry name" value="MATERNAL PROTEIN PUMILIO"/>
    <property type="match status" value="1"/>
</dbReference>
<dbReference type="InterPro" id="IPR033133">
    <property type="entry name" value="PUM-HD"/>
</dbReference>
<accession>A0ABV2AH56</accession>
<evidence type="ECO:0000256" key="1">
    <source>
        <dbReference type="ARBA" id="ARBA00022737"/>
    </source>
</evidence>
<sequence length="405" mass="46611">MAFGNQWRPSCHFAVAKIDDLIDNPKMSSNSKEILNLNNNALMAATLGFEPNHKWSEVSKNQLNSDILQNEFCDVIGQMNEINLNDNSNQNSIKEQQHRLISFCFSKKESLMLQNYIKNGKADRIHDAFKSSPKEICRVSKNVFGNYVIQLLLQFGTDQQKDHISDKISDNCKDLAFNKYGSRVVETAIKHATDRNAKKFIKNLQDKFVQCSIDINGTHIVQSLIEKDAEIANNVLNDEEVIFLLSKDTNGSRVVQKMILYFRGAKQNDLLEKIMSKIKVLVLDRNGNYVVQTMLRLRHPNIFSRICDLVTKDIRKYSCHKYASNVVENCVLHGSKTVKEKIWRCIFDEMSTFNILVNDPFGNYVLQKLIRNKDSKTRSLLSNKIKMDSAINGEKLIYFLRKLNE</sequence>
<protein>
    <recommendedName>
        <fullName evidence="3">PUM-HD domain-containing protein</fullName>
    </recommendedName>
</protein>
<gene>
    <name evidence="4" type="ORF">MHBO_000888</name>
</gene>
<keyword evidence="5" id="KW-1185">Reference proteome</keyword>
<feature type="repeat" description="Pumilio" evidence="2">
    <location>
        <begin position="348"/>
        <end position="383"/>
    </location>
</feature>
<dbReference type="InterPro" id="IPR016024">
    <property type="entry name" value="ARM-type_fold"/>
</dbReference>
<dbReference type="EMBL" id="JBDODL010000178">
    <property type="protein sequence ID" value="MES1919009.1"/>
    <property type="molecule type" value="Genomic_DNA"/>
</dbReference>
<dbReference type="PROSITE" id="PS50303">
    <property type="entry name" value="PUM_HD"/>
    <property type="match status" value="1"/>
</dbReference>
<evidence type="ECO:0000313" key="5">
    <source>
        <dbReference type="Proteomes" id="UP001439008"/>
    </source>
</evidence>
<feature type="repeat" description="Pumilio" evidence="2">
    <location>
        <begin position="273"/>
        <end position="308"/>
    </location>
</feature>
<feature type="domain" description="PUM-HD" evidence="3">
    <location>
        <begin position="63"/>
        <end position="405"/>
    </location>
</feature>
<dbReference type="InterPro" id="IPR001313">
    <property type="entry name" value="Pumilio_RNA-bd_rpt"/>
</dbReference>
<dbReference type="Gene3D" id="1.25.10.10">
    <property type="entry name" value="Leucine-rich Repeat Variant"/>
    <property type="match status" value="1"/>
</dbReference>
<dbReference type="InterPro" id="IPR011989">
    <property type="entry name" value="ARM-like"/>
</dbReference>
<dbReference type="PANTHER" id="PTHR12537">
    <property type="entry name" value="RNA BINDING PROTEIN PUMILIO-RELATED"/>
    <property type="match status" value="1"/>
</dbReference>
<comment type="caution">
    <text evidence="4">The sequence shown here is derived from an EMBL/GenBank/DDBJ whole genome shotgun (WGS) entry which is preliminary data.</text>
</comment>
<evidence type="ECO:0000256" key="2">
    <source>
        <dbReference type="PROSITE-ProRule" id="PRU00317"/>
    </source>
</evidence>
<evidence type="ECO:0000313" key="4">
    <source>
        <dbReference type="EMBL" id="MES1919009.1"/>
    </source>
</evidence>
<evidence type="ECO:0000259" key="3">
    <source>
        <dbReference type="PROSITE" id="PS50303"/>
    </source>
</evidence>
<dbReference type="SUPFAM" id="SSF48371">
    <property type="entry name" value="ARM repeat"/>
    <property type="match status" value="1"/>
</dbReference>
<organism evidence="4 5">
    <name type="scientific">Bonamia ostreae</name>
    <dbReference type="NCBI Taxonomy" id="126728"/>
    <lineage>
        <taxon>Eukaryota</taxon>
        <taxon>Sar</taxon>
        <taxon>Rhizaria</taxon>
        <taxon>Endomyxa</taxon>
        <taxon>Ascetosporea</taxon>
        <taxon>Haplosporida</taxon>
        <taxon>Bonamia</taxon>
    </lineage>
</organism>
<name>A0ABV2AH56_9EUKA</name>
<reference evidence="4 5" key="1">
    <citation type="journal article" date="2024" name="BMC Biol.">
        <title>Comparative genomics of Ascetosporea gives new insight into the evolutionary basis for animal parasitism in Rhizaria.</title>
        <authorList>
            <person name="Hiltunen Thoren M."/>
            <person name="Onut-Brannstrom I."/>
            <person name="Alfjorden A."/>
            <person name="Peckova H."/>
            <person name="Swords F."/>
            <person name="Hooper C."/>
            <person name="Holzer A.S."/>
            <person name="Bass D."/>
            <person name="Burki F."/>
        </authorList>
    </citation>
    <scope>NUCLEOTIDE SEQUENCE [LARGE SCALE GENOMIC DNA]</scope>
    <source>
        <strain evidence="4">20-A016</strain>
    </source>
</reference>
<dbReference type="Pfam" id="PF00806">
    <property type="entry name" value="PUF"/>
    <property type="match status" value="6"/>
</dbReference>
<keyword evidence="1" id="KW-0677">Repeat</keyword>
<proteinExistence type="predicted"/>
<dbReference type="SMART" id="SM00025">
    <property type="entry name" value="Pumilio"/>
    <property type="match status" value="7"/>
</dbReference>